<dbReference type="EMBL" id="LNAM01000030">
    <property type="protein sequence ID" value="KSV60230.1"/>
    <property type="molecule type" value="Genomic_DNA"/>
</dbReference>
<gene>
    <name evidence="1" type="ORF">ASU35_17220</name>
</gene>
<keyword evidence="2" id="KW-1185">Reference proteome</keyword>
<dbReference type="Pfam" id="PF21983">
    <property type="entry name" value="NikA-like"/>
    <property type="match status" value="1"/>
</dbReference>
<organism evidence="1 2">
    <name type="scientific">Acetivibrio ethanolgignens</name>
    <dbReference type="NCBI Taxonomy" id="290052"/>
    <lineage>
        <taxon>Bacteria</taxon>
        <taxon>Bacillati</taxon>
        <taxon>Bacillota</taxon>
        <taxon>Clostridia</taxon>
        <taxon>Eubacteriales</taxon>
        <taxon>Oscillospiraceae</taxon>
        <taxon>Acetivibrio</taxon>
    </lineage>
</organism>
<dbReference type="Proteomes" id="UP000054874">
    <property type="component" value="Unassembled WGS sequence"/>
</dbReference>
<reference evidence="1 2" key="1">
    <citation type="submission" date="2015-11" db="EMBL/GenBank/DDBJ databases">
        <title>Butyribacter intestini gen. nov., sp. nov., a butyric acid-producing bacterium of the family Lachnospiraceae isolated from the human faeces.</title>
        <authorList>
            <person name="Zou Y."/>
            <person name="Xue W."/>
            <person name="Luo G."/>
            <person name="Lv M."/>
        </authorList>
    </citation>
    <scope>NUCLEOTIDE SEQUENCE [LARGE SCALE GENOMIC DNA]</scope>
    <source>
        <strain evidence="1 2">ACET-33324</strain>
    </source>
</reference>
<dbReference type="AlphaFoldDB" id="A0A0V8QJ19"/>
<sequence length="74" mass="8662">MGTDNRIRKHYFSMRLHENEDALLEAKKDEANMTKSDYLRNVILFAPAGERAHYFADFAEEICQKLNEIGNRIT</sequence>
<proteinExistence type="predicted"/>
<protein>
    <recommendedName>
        <fullName evidence="3">Mobilization protein</fullName>
    </recommendedName>
</protein>
<evidence type="ECO:0008006" key="3">
    <source>
        <dbReference type="Google" id="ProtNLM"/>
    </source>
</evidence>
<dbReference type="InterPro" id="IPR053842">
    <property type="entry name" value="NikA-like"/>
</dbReference>
<name>A0A0V8QJ19_9FIRM</name>
<evidence type="ECO:0000313" key="2">
    <source>
        <dbReference type="Proteomes" id="UP000054874"/>
    </source>
</evidence>
<comment type="caution">
    <text evidence="1">The sequence shown here is derived from an EMBL/GenBank/DDBJ whole genome shotgun (WGS) entry which is preliminary data.</text>
</comment>
<accession>A0A0V8QJ19</accession>
<dbReference type="RefSeq" id="WP_058351562.1">
    <property type="nucleotide sequence ID" value="NZ_CABMMD010000030.1"/>
</dbReference>
<evidence type="ECO:0000313" key="1">
    <source>
        <dbReference type="EMBL" id="KSV60230.1"/>
    </source>
</evidence>